<comment type="caution">
    <text evidence="1">The sequence shown here is derived from an EMBL/GenBank/DDBJ whole genome shotgun (WGS) entry which is preliminary data.</text>
</comment>
<keyword evidence="2" id="KW-1185">Reference proteome</keyword>
<accession>A0A3D9KKW3</accession>
<dbReference type="EMBL" id="QRDZ01000003">
    <property type="protein sequence ID" value="RED86223.1"/>
    <property type="molecule type" value="Genomic_DNA"/>
</dbReference>
<evidence type="ECO:0000313" key="2">
    <source>
        <dbReference type="Proteomes" id="UP000256977"/>
    </source>
</evidence>
<organism evidence="1 2">
    <name type="scientific">Cohnella phaseoli</name>
    <dbReference type="NCBI Taxonomy" id="456490"/>
    <lineage>
        <taxon>Bacteria</taxon>
        <taxon>Bacillati</taxon>
        <taxon>Bacillota</taxon>
        <taxon>Bacilli</taxon>
        <taxon>Bacillales</taxon>
        <taxon>Paenibacillaceae</taxon>
        <taxon>Cohnella</taxon>
    </lineage>
</organism>
<reference evidence="1 2" key="1">
    <citation type="submission" date="2018-07" db="EMBL/GenBank/DDBJ databases">
        <title>Genomic Encyclopedia of Type Strains, Phase III (KMG-III): the genomes of soil and plant-associated and newly described type strains.</title>
        <authorList>
            <person name="Whitman W."/>
        </authorList>
    </citation>
    <scope>NUCLEOTIDE SEQUENCE [LARGE SCALE GENOMIC DNA]</scope>
    <source>
        <strain evidence="1 2">CECT 7287</strain>
    </source>
</reference>
<dbReference type="RefSeq" id="WP_116059367.1">
    <property type="nucleotide sequence ID" value="NZ_QRDZ01000003.1"/>
</dbReference>
<evidence type="ECO:0000313" key="1">
    <source>
        <dbReference type="EMBL" id="RED86223.1"/>
    </source>
</evidence>
<dbReference type="Proteomes" id="UP000256977">
    <property type="component" value="Unassembled WGS sequence"/>
</dbReference>
<sequence>MNVEYIVGEQDRVFRKTTYVDGGIIEIYLGMTIKFTIVGDQIYYEKFAVDHYELKETTEVPKTVEDKIDYEAINVRLEYWQSEGSAT</sequence>
<gene>
    <name evidence="1" type="ORF">DFP98_10375</name>
</gene>
<protein>
    <submittedName>
        <fullName evidence="1">Uncharacterized protein</fullName>
    </submittedName>
</protein>
<name>A0A3D9KKW3_9BACL</name>
<dbReference type="AlphaFoldDB" id="A0A3D9KKW3"/>
<proteinExistence type="predicted"/>